<dbReference type="InterPro" id="IPR000524">
    <property type="entry name" value="Tscrpt_reg_HTH_GntR"/>
</dbReference>
<proteinExistence type="predicted"/>
<dbReference type="Gene3D" id="1.10.10.10">
    <property type="entry name" value="Winged helix-like DNA-binding domain superfamily/Winged helix DNA-binding domain"/>
    <property type="match status" value="1"/>
</dbReference>
<dbReference type="PATRIC" id="fig|652.5.peg.3437"/>
<evidence type="ECO:0000313" key="5">
    <source>
        <dbReference type="EMBL" id="ALP40328.1"/>
    </source>
</evidence>
<evidence type="ECO:0000256" key="3">
    <source>
        <dbReference type="ARBA" id="ARBA00023163"/>
    </source>
</evidence>
<protein>
    <recommendedName>
        <fullName evidence="4">HTH gntR-type domain-containing protein</fullName>
    </recommendedName>
</protein>
<dbReference type="EMBL" id="CP013067">
    <property type="protein sequence ID" value="ALP40328.1"/>
    <property type="molecule type" value="Genomic_DNA"/>
</dbReference>
<keyword evidence="2" id="KW-0238">DNA-binding</keyword>
<dbReference type="InterPro" id="IPR036388">
    <property type="entry name" value="WH-like_DNA-bd_sf"/>
</dbReference>
<dbReference type="Proteomes" id="UP000058114">
    <property type="component" value="Chromosome"/>
</dbReference>
<feature type="domain" description="HTH gntR-type" evidence="4">
    <location>
        <begin position="9"/>
        <end position="44"/>
    </location>
</feature>
<evidence type="ECO:0000313" key="6">
    <source>
        <dbReference type="Proteomes" id="UP000058114"/>
    </source>
</evidence>
<keyword evidence="1" id="KW-0805">Transcription regulation</keyword>
<dbReference type="SUPFAM" id="SSF46785">
    <property type="entry name" value="Winged helix' DNA-binding domain"/>
    <property type="match status" value="1"/>
</dbReference>
<dbReference type="GO" id="GO:0003700">
    <property type="term" value="F:DNA-binding transcription factor activity"/>
    <property type="evidence" value="ECO:0007669"/>
    <property type="project" value="InterPro"/>
</dbReference>
<accession>A0A0S2SF49</accession>
<dbReference type="AlphaFoldDB" id="A0A0S2SF49"/>
<reference evidence="5 6" key="2">
    <citation type="journal article" date="2016" name="Genome Announc.">
        <title>Complete Genome Sequence of the Highly Virulent Aeromonas schubertii Strain WL1483, Isolated from Diseased Snakehead Fish (Channa argus) in China.</title>
        <authorList>
            <person name="Liu L."/>
            <person name="Li N."/>
            <person name="Zhang D."/>
            <person name="Fu X."/>
            <person name="Shi C."/>
            <person name="Lin Q."/>
            <person name="Hao G."/>
        </authorList>
    </citation>
    <scope>NUCLEOTIDE SEQUENCE [LARGE SCALE GENOMIC DNA]</scope>
    <source>
        <strain evidence="5 6">WL1483</strain>
    </source>
</reference>
<dbReference type="PROSITE" id="PS50949">
    <property type="entry name" value="HTH_GNTR"/>
    <property type="match status" value="1"/>
</dbReference>
<name>A0A0S2SF49_9GAMM</name>
<dbReference type="Pfam" id="PF00392">
    <property type="entry name" value="GntR"/>
    <property type="match status" value="1"/>
</dbReference>
<gene>
    <name evidence="5" type="ORF">WL1483_909</name>
</gene>
<organism evidence="5 6">
    <name type="scientific">Aeromonas schubertii</name>
    <dbReference type="NCBI Taxonomy" id="652"/>
    <lineage>
        <taxon>Bacteria</taxon>
        <taxon>Pseudomonadati</taxon>
        <taxon>Pseudomonadota</taxon>
        <taxon>Gammaproteobacteria</taxon>
        <taxon>Aeromonadales</taxon>
        <taxon>Aeromonadaceae</taxon>
        <taxon>Aeromonas</taxon>
    </lineage>
</organism>
<keyword evidence="3" id="KW-0804">Transcription</keyword>
<dbReference type="KEGG" id="asr:WL1483_909"/>
<reference evidence="6" key="1">
    <citation type="submission" date="2015-10" db="EMBL/GenBank/DDBJ databases">
        <title>Complete Genome Sequence of Aeromonas schubertii strain WL1483.</title>
        <authorList>
            <person name="Liu L."/>
        </authorList>
    </citation>
    <scope>NUCLEOTIDE SEQUENCE [LARGE SCALE GENOMIC DNA]</scope>
    <source>
        <strain evidence="6">WL1483</strain>
    </source>
</reference>
<evidence type="ECO:0000259" key="4">
    <source>
        <dbReference type="PROSITE" id="PS50949"/>
    </source>
</evidence>
<dbReference type="GO" id="GO:0003677">
    <property type="term" value="F:DNA binding"/>
    <property type="evidence" value="ECO:0007669"/>
    <property type="project" value="UniProtKB-KW"/>
</dbReference>
<evidence type="ECO:0000256" key="2">
    <source>
        <dbReference type="ARBA" id="ARBA00023125"/>
    </source>
</evidence>
<sequence length="44" mass="4978">MPYRKITQPKLADAIVAELENMILEGSLQPGQKLPPERELAIQF</sequence>
<dbReference type="InterPro" id="IPR036390">
    <property type="entry name" value="WH_DNA-bd_sf"/>
</dbReference>
<evidence type="ECO:0000256" key="1">
    <source>
        <dbReference type="ARBA" id="ARBA00023015"/>
    </source>
</evidence>